<dbReference type="EnsemblMetazoa" id="GPPI024026-RA">
    <property type="protein sequence ID" value="GPPI024026-PA"/>
    <property type="gene ID" value="GPPI024026"/>
</dbReference>
<dbReference type="InterPro" id="IPR008734">
    <property type="entry name" value="PHK_A/B_su"/>
</dbReference>
<keyword evidence="1" id="KW-0449">Lipoprotein</keyword>
<dbReference type="Proteomes" id="UP000092460">
    <property type="component" value="Unassembled WGS sequence"/>
</dbReference>
<dbReference type="AlphaFoldDB" id="A0A1B0BAK9"/>
<keyword evidence="1" id="KW-1003">Cell membrane</keyword>
<keyword evidence="1" id="KW-0112">Calmodulin-binding</keyword>
<dbReference type="GO" id="GO:0005516">
    <property type="term" value="F:calmodulin binding"/>
    <property type="evidence" value="ECO:0007669"/>
    <property type="project" value="UniProtKB-KW"/>
</dbReference>
<comment type="similarity">
    <text evidence="1">Belongs to the phosphorylase b kinase regulatory chain family.</text>
</comment>
<comment type="subcellular location">
    <subcellularLocation>
        <location evidence="1">Cell membrane</location>
        <topology evidence="1">Lipid-anchor</topology>
        <orientation evidence="1">Cytoplasmic side</orientation>
    </subcellularLocation>
</comment>
<dbReference type="VEuPathDB" id="VectorBase:GPPI024026"/>
<dbReference type="GO" id="GO:0005977">
    <property type="term" value="P:glycogen metabolic process"/>
    <property type="evidence" value="ECO:0007669"/>
    <property type="project" value="UniProtKB-KW"/>
</dbReference>
<proteinExistence type="inferred from homology"/>
<evidence type="ECO:0000313" key="3">
    <source>
        <dbReference type="Proteomes" id="UP000092460"/>
    </source>
</evidence>
<reference evidence="3" key="1">
    <citation type="submission" date="2015-01" db="EMBL/GenBank/DDBJ databases">
        <authorList>
            <person name="Aksoy S."/>
            <person name="Warren W."/>
            <person name="Wilson R.K."/>
        </authorList>
    </citation>
    <scope>NUCLEOTIDE SEQUENCE [LARGE SCALE GENOMIC DNA]</scope>
    <source>
        <strain evidence="3">IAEA</strain>
    </source>
</reference>
<dbReference type="GO" id="GO:0005964">
    <property type="term" value="C:phosphorylase kinase complex"/>
    <property type="evidence" value="ECO:0007669"/>
    <property type="project" value="TreeGrafter"/>
</dbReference>
<comment type="pathway">
    <text evidence="1">Glycan biosynthesis; glycogen metabolism.</text>
</comment>
<keyword evidence="1" id="KW-0321">Glycogen metabolism</keyword>
<dbReference type="PANTHER" id="PTHR10749:SF8">
    <property type="entry name" value="PHOSPHORYLASE B KINASE REGULATORY SUBUNIT BETA"/>
    <property type="match status" value="1"/>
</dbReference>
<dbReference type="PANTHER" id="PTHR10749">
    <property type="entry name" value="PHOSPHORYLASE B KINASE REGULATORY SUBUNIT"/>
    <property type="match status" value="1"/>
</dbReference>
<name>A0A1B0BAK9_9MUSC</name>
<sequence length="33" mass="3868">MITSGLQIIYTQNEVDFIQNLAYYVERAYRTPG</sequence>
<dbReference type="STRING" id="67801.A0A1B0BAK9"/>
<keyword evidence="1" id="KW-0472">Membrane</keyword>
<keyword evidence="1" id="KW-0636">Prenylation</keyword>
<reference evidence="2" key="2">
    <citation type="submission" date="2020-05" db="UniProtKB">
        <authorList>
            <consortium name="EnsemblMetazoa"/>
        </authorList>
    </citation>
    <scope>IDENTIFICATION</scope>
    <source>
        <strain evidence="2">IAEA</strain>
    </source>
</reference>
<organism evidence="2 3">
    <name type="scientific">Glossina palpalis gambiensis</name>
    <dbReference type="NCBI Taxonomy" id="67801"/>
    <lineage>
        <taxon>Eukaryota</taxon>
        <taxon>Metazoa</taxon>
        <taxon>Ecdysozoa</taxon>
        <taxon>Arthropoda</taxon>
        <taxon>Hexapoda</taxon>
        <taxon>Insecta</taxon>
        <taxon>Pterygota</taxon>
        <taxon>Neoptera</taxon>
        <taxon>Endopterygota</taxon>
        <taxon>Diptera</taxon>
        <taxon>Brachycera</taxon>
        <taxon>Muscomorpha</taxon>
        <taxon>Hippoboscoidea</taxon>
        <taxon>Glossinidae</taxon>
        <taxon>Glossina</taxon>
    </lineage>
</organism>
<dbReference type="GO" id="GO:0005886">
    <property type="term" value="C:plasma membrane"/>
    <property type="evidence" value="ECO:0007669"/>
    <property type="project" value="UniProtKB-SubCell"/>
</dbReference>
<dbReference type="EMBL" id="JXJN01011049">
    <property type="status" value="NOT_ANNOTATED_CDS"/>
    <property type="molecule type" value="Genomic_DNA"/>
</dbReference>
<evidence type="ECO:0000313" key="2">
    <source>
        <dbReference type="EnsemblMetazoa" id="GPPI024026-PA"/>
    </source>
</evidence>
<protein>
    <recommendedName>
        <fullName evidence="1">Phosphorylase b kinase regulatory subunit</fullName>
    </recommendedName>
</protein>
<keyword evidence="3" id="KW-1185">Reference proteome</keyword>
<keyword evidence="1" id="KW-0119">Carbohydrate metabolism</keyword>
<evidence type="ECO:0000256" key="1">
    <source>
        <dbReference type="RuleBase" id="RU364123"/>
    </source>
</evidence>
<accession>A0A1B0BAK9</accession>
<comment type="function">
    <text evidence="1">Phosphorylase b kinase catalyzes the phosphorylation of serine in certain substrates, including troponin I.</text>
</comment>